<evidence type="ECO:0000256" key="1">
    <source>
        <dbReference type="SAM" id="MobiDB-lite"/>
    </source>
</evidence>
<proteinExistence type="predicted"/>
<dbReference type="Proteomes" id="UP001501581">
    <property type="component" value="Unassembled WGS sequence"/>
</dbReference>
<evidence type="ECO:0000313" key="2">
    <source>
        <dbReference type="EMBL" id="GAA1110197.1"/>
    </source>
</evidence>
<organism evidence="2 3">
    <name type="scientific">Nocardioides dubius</name>
    <dbReference type="NCBI Taxonomy" id="317019"/>
    <lineage>
        <taxon>Bacteria</taxon>
        <taxon>Bacillati</taxon>
        <taxon>Actinomycetota</taxon>
        <taxon>Actinomycetes</taxon>
        <taxon>Propionibacteriales</taxon>
        <taxon>Nocardioidaceae</taxon>
        <taxon>Nocardioides</taxon>
    </lineage>
</organism>
<reference evidence="3" key="1">
    <citation type="journal article" date="2019" name="Int. J. Syst. Evol. Microbiol.">
        <title>The Global Catalogue of Microorganisms (GCM) 10K type strain sequencing project: providing services to taxonomists for standard genome sequencing and annotation.</title>
        <authorList>
            <consortium name="The Broad Institute Genomics Platform"/>
            <consortium name="The Broad Institute Genome Sequencing Center for Infectious Disease"/>
            <person name="Wu L."/>
            <person name="Ma J."/>
        </authorList>
    </citation>
    <scope>NUCLEOTIDE SEQUENCE [LARGE SCALE GENOMIC DNA]</scope>
    <source>
        <strain evidence="3">JCM 13008</strain>
    </source>
</reference>
<accession>A0ABP4EKZ4</accession>
<feature type="compositionally biased region" description="Low complexity" evidence="1">
    <location>
        <begin position="1"/>
        <end position="11"/>
    </location>
</feature>
<sequence length="294" mass="32152">MVAALGSLAGCSSGGDGSNSTEFQTPDTESVRRADSSIRLPFEDYQLSRADRRRMQEGTAHLIDKCMQGRKQTGYLLTGSYLDSMPGIENFNPLNWGGPFGTLPLKHAEKYGYKPAPGGLSSPGSGFYLPSPADVGMGISEPGDHSDLLNSFHGRPDGTGRKGCVQEIEDRLDAPVDDISRLEADLNQLAREHPSVAGAMASWRDCMTEAGHEYDTVWSASLEFNSSPTSPRQIEVAVADVTCTEQSGWADYFYFVLADYQRQSIEQDPVVLESALKAEQKRFAAVERELARER</sequence>
<keyword evidence="3" id="KW-1185">Reference proteome</keyword>
<evidence type="ECO:0000313" key="3">
    <source>
        <dbReference type="Proteomes" id="UP001501581"/>
    </source>
</evidence>
<feature type="compositionally biased region" description="Polar residues" evidence="1">
    <location>
        <begin position="19"/>
        <end position="28"/>
    </location>
</feature>
<name>A0ABP4EKZ4_9ACTN</name>
<comment type="caution">
    <text evidence="2">The sequence shown here is derived from an EMBL/GenBank/DDBJ whole genome shotgun (WGS) entry which is preliminary data.</text>
</comment>
<dbReference type="EMBL" id="BAAALG010000012">
    <property type="protein sequence ID" value="GAA1110197.1"/>
    <property type="molecule type" value="Genomic_DNA"/>
</dbReference>
<feature type="region of interest" description="Disordered" evidence="1">
    <location>
        <begin position="1"/>
        <end position="36"/>
    </location>
</feature>
<dbReference type="RefSeq" id="WP_343995997.1">
    <property type="nucleotide sequence ID" value="NZ_BAAALG010000012.1"/>
</dbReference>
<protein>
    <submittedName>
        <fullName evidence="2">Uncharacterized protein</fullName>
    </submittedName>
</protein>
<gene>
    <name evidence="2" type="ORF">GCM10009668_33500</name>
</gene>